<accession>A0ABS2ATR2</accession>
<dbReference type="RefSeq" id="WP_203383126.1">
    <property type="nucleotide sequence ID" value="NZ_JAENHP010000028.1"/>
</dbReference>
<sequence length="114" mass="12550">MDSPDPHIHVDAGLHADVRKRSMLASTFGLAADLPSHATTGCQLRVPYAMTSTAPTKVTCLACRDYAHRRYLELAEFVSKVDVTPGMGFELVGQAVRAAEQYRELARQFRSDAQ</sequence>
<keyword evidence="2" id="KW-1185">Reference proteome</keyword>
<gene>
    <name evidence="1" type="ORF">JIG36_45490</name>
</gene>
<evidence type="ECO:0000313" key="2">
    <source>
        <dbReference type="Proteomes" id="UP000632138"/>
    </source>
</evidence>
<organism evidence="1 2">
    <name type="scientific">Paractinoplanes ovalisporus</name>
    <dbReference type="NCBI Taxonomy" id="2810368"/>
    <lineage>
        <taxon>Bacteria</taxon>
        <taxon>Bacillati</taxon>
        <taxon>Actinomycetota</taxon>
        <taxon>Actinomycetes</taxon>
        <taxon>Micromonosporales</taxon>
        <taxon>Micromonosporaceae</taxon>
        <taxon>Paractinoplanes</taxon>
    </lineage>
</organism>
<protein>
    <submittedName>
        <fullName evidence="1">Uncharacterized protein</fullName>
    </submittedName>
</protein>
<name>A0ABS2ATR2_9ACTN</name>
<comment type="caution">
    <text evidence="1">The sequence shown here is derived from an EMBL/GenBank/DDBJ whole genome shotgun (WGS) entry which is preliminary data.</text>
</comment>
<evidence type="ECO:0000313" key="1">
    <source>
        <dbReference type="EMBL" id="MBM2622778.1"/>
    </source>
</evidence>
<proteinExistence type="predicted"/>
<dbReference type="EMBL" id="JAENHP010000028">
    <property type="protein sequence ID" value="MBM2622778.1"/>
    <property type="molecule type" value="Genomic_DNA"/>
</dbReference>
<reference evidence="1 2" key="1">
    <citation type="submission" date="2021-01" db="EMBL/GenBank/DDBJ databases">
        <title>Actinoplanes sp. nov. LDG1-06 isolated from lichen.</title>
        <authorList>
            <person name="Saeng-In P."/>
            <person name="Phongsopitanun W."/>
            <person name="Kanchanasin P."/>
            <person name="Yuki M."/>
            <person name="Kudo T."/>
            <person name="Ohkuma M."/>
            <person name="Tanasupawat S."/>
        </authorList>
    </citation>
    <scope>NUCLEOTIDE SEQUENCE [LARGE SCALE GENOMIC DNA]</scope>
    <source>
        <strain evidence="1 2">LDG1-06</strain>
    </source>
</reference>
<dbReference type="Proteomes" id="UP000632138">
    <property type="component" value="Unassembled WGS sequence"/>
</dbReference>